<dbReference type="EMBL" id="CP007155">
    <property type="protein sequence ID" value="AHI01757.1"/>
    <property type="molecule type" value="Genomic_DNA"/>
</dbReference>
<feature type="transmembrane region" description="Helical" evidence="1">
    <location>
        <begin position="443"/>
        <end position="464"/>
    </location>
</feature>
<proteinExistence type="predicted"/>
<dbReference type="KEGG" id="kal:KALB_8400"/>
<dbReference type="PATRIC" id="fig|1449976.3.peg.8436"/>
<feature type="transmembrane region" description="Helical" evidence="1">
    <location>
        <begin position="547"/>
        <end position="568"/>
    </location>
</feature>
<feature type="transmembrane region" description="Helical" evidence="1">
    <location>
        <begin position="27"/>
        <end position="45"/>
    </location>
</feature>
<organism evidence="3 4">
    <name type="scientific">Kutzneria albida DSM 43870</name>
    <dbReference type="NCBI Taxonomy" id="1449976"/>
    <lineage>
        <taxon>Bacteria</taxon>
        <taxon>Bacillati</taxon>
        <taxon>Actinomycetota</taxon>
        <taxon>Actinomycetes</taxon>
        <taxon>Pseudonocardiales</taxon>
        <taxon>Pseudonocardiaceae</taxon>
        <taxon>Kutzneria</taxon>
    </lineage>
</organism>
<evidence type="ECO:0000256" key="1">
    <source>
        <dbReference type="SAM" id="Phobius"/>
    </source>
</evidence>
<dbReference type="AlphaFoldDB" id="W5WMK4"/>
<evidence type="ECO:0000259" key="2">
    <source>
        <dbReference type="PROSITE" id="PS50837"/>
    </source>
</evidence>
<feature type="transmembrane region" description="Helical" evidence="1">
    <location>
        <begin position="574"/>
        <end position="594"/>
    </location>
</feature>
<keyword evidence="1" id="KW-0812">Transmembrane</keyword>
<keyword evidence="1" id="KW-1133">Transmembrane helix</keyword>
<evidence type="ECO:0000313" key="4">
    <source>
        <dbReference type="Proteomes" id="UP000019225"/>
    </source>
</evidence>
<name>W5WMK4_9PSEU</name>
<evidence type="ECO:0000313" key="3">
    <source>
        <dbReference type="EMBL" id="AHI01757.1"/>
    </source>
</evidence>
<reference evidence="3 4" key="1">
    <citation type="journal article" date="2014" name="BMC Genomics">
        <title>Complete genome sequence of producer of the glycopeptide antibiotic Aculeximycin Kutzneria albida DSM 43870T, a representative of minor genus of Pseudonocardiaceae.</title>
        <authorList>
            <person name="Rebets Y."/>
            <person name="Tokovenko B."/>
            <person name="Lushchyk I."/>
            <person name="Ruckert C."/>
            <person name="Zaburannyi N."/>
            <person name="Bechthold A."/>
            <person name="Kalinowski J."/>
            <person name="Luzhetskyy A."/>
        </authorList>
    </citation>
    <scope>NUCLEOTIDE SEQUENCE [LARGE SCALE GENOMIC DNA]</scope>
    <source>
        <strain evidence="3">DSM 43870</strain>
    </source>
</reference>
<accession>W5WMK4</accession>
<dbReference type="PROSITE" id="PS50837">
    <property type="entry name" value="NACHT"/>
    <property type="match status" value="1"/>
</dbReference>
<dbReference type="Gene3D" id="3.40.50.300">
    <property type="entry name" value="P-loop containing nucleotide triphosphate hydrolases"/>
    <property type="match status" value="1"/>
</dbReference>
<dbReference type="Proteomes" id="UP000019225">
    <property type="component" value="Chromosome"/>
</dbReference>
<dbReference type="HOGENOM" id="CLU_014354_0_0_11"/>
<protein>
    <recommendedName>
        <fullName evidence="2">NACHT domain-containing protein</fullName>
    </recommendedName>
</protein>
<dbReference type="eggNOG" id="COG5635">
    <property type="taxonomic scope" value="Bacteria"/>
</dbReference>
<keyword evidence="1" id="KW-0472">Membrane</keyword>
<keyword evidence="4" id="KW-1185">Reference proteome</keyword>
<dbReference type="SUPFAM" id="SSF52540">
    <property type="entry name" value="P-loop containing nucleoside triphosphate hydrolases"/>
    <property type="match status" value="1"/>
</dbReference>
<dbReference type="Pfam" id="PF05729">
    <property type="entry name" value="NACHT"/>
    <property type="match status" value="1"/>
</dbReference>
<feature type="transmembrane region" description="Helical" evidence="1">
    <location>
        <begin position="485"/>
        <end position="504"/>
    </location>
</feature>
<dbReference type="InterPro" id="IPR007111">
    <property type="entry name" value="NACHT_NTPase"/>
</dbReference>
<dbReference type="STRING" id="1449976.KALB_8400"/>
<gene>
    <name evidence="3" type="ORF">KALB_8400</name>
</gene>
<feature type="domain" description="NACHT" evidence="2">
    <location>
        <begin position="127"/>
        <end position="250"/>
    </location>
</feature>
<dbReference type="InterPro" id="IPR027417">
    <property type="entry name" value="P-loop_NTPase"/>
</dbReference>
<feature type="transmembrane region" description="Helical" evidence="1">
    <location>
        <begin position="413"/>
        <end position="437"/>
    </location>
</feature>
<sequence length="665" mass="71521">MACVLIAVLATIGLVWTDNGINPTLWLSTVTALFIVLIGVLDPWMRNSASTDPSTPAQLASASTGLAQAVSAQLRAESEVRELSRPYQLPLTWSATPLVPADNPAAPDQLSGSVDAVVPWFRALPGRRVVVLGPAGSGKSSLALLLALGLLEDFGPHDQLPVLLPLGSWNPRVDLRTWITQRLREDYPALRNTELYGSYAAELLVDQRRVLPVLDAFDEIPANLRVAALQGINKAVPPATPLVLTSRPTAYGSAVSRVGPLRNASVIELDPVEQDALATVLRGSSTRVAASRWEPLLLHLRHDPDGPLAETLSSPLMVWLARTRYADVATNPTELLDPGRFPNRASIEEFLLDGLVTAVFPSLADEGARTDHLPATSDMWEPEQARRWLVFLATRMQHRELPWWELRRLVHRYWLTVLGAVSLGLMTALSVGLMVALVNRLTVLSTATVTGSIAGTLATAGTLFSTTSRGRAASASVRFGAARSMLVVSLISGTAVGLVFGALFGADPGLISGLSVAIATALRFSLGSPVELSRPPSAEATMSRDRALVGLVVLVFGIGVGSAAALLFGAGRTGMVWLGFSAGALLGFVLSAMSRNWWWFSVARAWLAMRGRLPYRLLEFLEDAHQLGVLRQVGARYQFRHARVQEHLAQDSADEHGAIKPDKKP</sequence>